<gene>
    <name evidence="2" type="ORF">H2200_005326</name>
</gene>
<feature type="region of interest" description="Disordered" evidence="1">
    <location>
        <begin position="501"/>
        <end position="520"/>
    </location>
</feature>
<accession>A0AA38XCF7</accession>
<proteinExistence type="predicted"/>
<dbReference type="EMBL" id="JAPDRK010000007">
    <property type="protein sequence ID" value="KAJ9610549.1"/>
    <property type="molecule type" value="Genomic_DNA"/>
</dbReference>
<feature type="compositionally biased region" description="Low complexity" evidence="1">
    <location>
        <begin position="157"/>
        <end position="166"/>
    </location>
</feature>
<feature type="region of interest" description="Disordered" evidence="1">
    <location>
        <begin position="22"/>
        <end position="207"/>
    </location>
</feature>
<comment type="caution">
    <text evidence="2">The sequence shown here is derived from an EMBL/GenBank/DDBJ whole genome shotgun (WGS) entry which is preliminary data.</text>
</comment>
<feature type="compositionally biased region" description="Pro residues" evidence="1">
    <location>
        <begin position="257"/>
        <end position="267"/>
    </location>
</feature>
<evidence type="ECO:0000256" key="1">
    <source>
        <dbReference type="SAM" id="MobiDB-lite"/>
    </source>
</evidence>
<feature type="compositionally biased region" description="Polar residues" evidence="1">
    <location>
        <begin position="191"/>
        <end position="207"/>
    </location>
</feature>
<dbReference type="AlphaFoldDB" id="A0AA38XCF7"/>
<dbReference type="Proteomes" id="UP001172673">
    <property type="component" value="Unassembled WGS sequence"/>
</dbReference>
<feature type="compositionally biased region" description="Polar residues" evidence="1">
    <location>
        <begin position="437"/>
        <end position="448"/>
    </location>
</feature>
<organism evidence="2 3">
    <name type="scientific">Cladophialophora chaetospira</name>
    <dbReference type="NCBI Taxonomy" id="386627"/>
    <lineage>
        <taxon>Eukaryota</taxon>
        <taxon>Fungi</taxon>
        <taxon>Dikarya</taxon>
        <taxon>Ascomycota</taxon>
        <taxon>Pezizomycotina</taxon>
        <taxon>Eurotiomycetes</taxon>
        <taxon>Chaetothyriomycetidae</taxon>
        <taxon>Chaetothyriales</taxon>
        <taxon>Herpotrichiellaceae</taxon>
        <taxon>Cladophialophora</taxon>
    </lineage>
</organism>
<name>A0AA38XCF7_9EURO</name>
<evidence type="ECO:0000313" key="2">
    <source>
        <dbReference type="EMBL" id="KAJ9610549.1"/>
    </source>
</evidence>
<feature type="compositionally biased region" description="Polar residues" evidence="1">
    <location>
        <begin position="24"/>
        <end position="54"/>
    </location>
</feature>
<feature type="region of interest" description="Disordered" evidence="1">
    <location>
        <begin position="247"/>
        <end position="275"/>
    </location>
</feature>
<protein>
    <submittedName>
        <fullName evidence="2">Uncharacterized protein</fullName>
    </submittedName>
</protein>
<evidence type="ECO:0000313" key="3">
    <source>
        <dbReference type="Proteomes" id="UP001172673"/>
    </source>
</evidence>
<feature type="region of interest" description="Disordered" evidence="1">
    <location>
        <begin position="435"/>
        <end position="463"/>
    </location>
</feature>
<keyword evidence="3" id="KW-1185">Reference proteome</keyword>
<feature type="compositionally biased region" description="Low complexity" evidence="1">
    <location>
        <begin position="61"/>
        <end position="79"/>
    </location>
</feature>
<sequence length="552" mass="59405">MPSLARKSMNFMRDVYNIAANTGVPPQSTLPSQSQGFQPNQGLSSQFNQGNLHQQPPPVHPLYASPSPYVSPSSGPSQPDAQLHGKWSIPPSPISPPSAYVTPSPAAPQSQPPPRGSWRIPSTPVSPPSSQHGFDFPSSHDTTPAFAPGHGLPVSPPTSFSSPSTPQTYRQQVPQIEVQYFPTQPPPIPPRSTQHGLSLTWQSPSDPGWNDQSLFGASPVGPSDHELAPPQQFSFNPAFDNHAVTSGACSGYMGSQPSPPPVPPQLPPRIQTPKSDVVDDQAGIMSNTVLFPHSCHGNCSSTPTVFEPVPPVPLGYHEMPAESFNNESTGRNRYITDASGLAELPPPMSVSPSASVDAPPRNAKMDENADEAMNGAVELPASPIKTTSQIHPDYHRCQKDIIGTQAAIVSPEPAAEFDTLEFLHRDLGVALPPITFNKPSRQVPNQQNLDKHPSRPPSLLPPSDISCLSHSTAENRLGKLQGTNSLREPSHSRRKCAAVLPYPADDDSSSRRNRARSTSVAALPYPEDNESVTMPLHFDYMTRQDLTVRSLS</sequence>
<reference evidence="2" key="1">
    <citation type="submission" date="2022-10" db="EMBL/GenBank/DDBJ databases">
        <title>Culturing micro-colonial fungi from biological soil crusts in the Mojave desert and describing Neophaeococcomyces mojavensis, and introducing the new genera and species Taxawa tesnikishii.</title>
        <authorList>
            <person name="Kurbessoian T."/>
            <person name="Stajich J.E."/>
        </authorList>
    </citation>
    <scope>NUCLEOTIDE SEQUENCE</scope>
    <source>
        <strain evidence="2">TK_41</strain>
    </source>
</reference>